<evidence type="ECO:0000313" key="3">
    <source>
        <dbReference type="EMBL" id="MBM9476954.1"/>
    </source>
</evidence>
<dbReference type="Proteomes" id="UP000663801">
    <property type="component" value="Unassembled WGS sequence"/>
</dbReference>
<dbReference type="InterPro" id="IPR007899">
    <property type="entry name" value="CHAD_dom"/>
</dbReference>
<dbReference type="SMART" id="SM00880">
    <property type="entry name" value="CHAD"/>
    <property type="match status" value="1"/>
</dbReference>
<comment type="caution">
    <text evidence="3">The sequence shown here is derived from an EMBL/GenBank/DDBJ whole genome shotgun (WGS) entry which is preliminary data.</text>
</comment>
<dbReference type="PANTHER" id="PTHR39339:SF1">
    <property type="entry name" value="CHAD DOMAIN-CONTAINING PROTEIN"/>
    <property type="match status" value="1"/>
</dbReference>
<keyword evidence="4" id="KW-1185">Reference proteome</keyword>
<feature type="compositionally biased region" description="Low complexity" evidence="1">
    <location>
        <begin position="76"/>
        <end position="139"/>
    </location>
</feature>
<dbReference type="PROSITE" id="PS51708">
    <property type="entry name" value="CHAD"/>
    <property type="match status" value="1"/>
</dbReference>
<organism evidence="3 4">
    <name type="scientific">Nakamurella flavida</name>
    <dbReference type="NCBI Taxonomy" id="363630"/>
    <lineage>
        <taxon>Bacteria</taxon>
        <taxon>Bacillati</taxon>
        <taxon>Actinomycetota</taxon>
        <taxon>Actinomycetes</taxon>
        <taxon>Nakamurellales</taxon>
        <taxon>Nakamurellaceae</taxon>
        <taxon>Nakamurella</taxon>
    </lineage>
</organism>
<name>A0A939C5J4_9ACTN</name>
<gene>
    <name evidence="3" type="ORF">JL107_10895</name>
</gene>
<dbReference type="Pfam" id="PF05235">
    <property type="entry name" value="CHAD"/>
    <property type="match status" value="1"/>
</dbReference>
<sequence>MPPRTRRAASAPASSEATASAGRRRSAQPARSTTRRAPSDEPAATAAPDAEPTAASRTSATPTRKKRTPAAGRTGTADASTPAPRTRARSTPAADQAPTAPARRTRALSAPAADEAPTTPTRRGRARTTTTAAAAPTAPARRRRPASVPAPVPQTPVEAAGDTTRETTADVTAPAEPGAESSLIPPRPAPRRPGLIPTDIADALSAVIARATGEIRKYEKGSRKGGDIEDVHKMRVATRRIRAYLKAARPVMDHAAADGLRADLRDVAAALGVVRDLDVMIDRLHQEADGLGSPDTEALGVLIDHLDAERTQARAALVEALDAPGYPALLTELDGAADAPPIADPWADLHELAGKEWRKLDKAHRALHRAHGDDPPDDDLHELRIWGKRARYSAELLRDGSVKDFLAALAALQEVLGDHQDASVLEERLRRLVTEAGDPRAGVAAGRIVQLCVQARRRARDAYPDAWEAVTDAARQAFPA</sequence>
<protein>
    <submittedName>
        <fullName evidence="3">CHAD domain-containing protein</fullName>
    </submittedName>
</protein>
<dbReference type="AlphaFoldDB" id="A0A939C5J4"/>
<dbReference type="PANTHER" id="PTHR39339">
    <property type="entry name" value="SLR1444 PROTEIN"/>
    <property type="match status" value="1"/>
</dbReference>
<proteinExistence type="predicted"/>
<dbReference type="Gene3D" id="1.40.20.10">
    <property type="entry name" value="CHAD domain"/>
    <property type="match status" value="1"/>
</dbReference>
<dbReference type="EMBL" id="JAERWL010000009">
    <property type="protein sequence ID" value="MBM9476954.1"/>
    <property type="molecule type" value="Genomic_DNA"/>
</dbReference>
<evidence type="ECO:0000256" key="1">
    <source>
        <dbReference type="SAM" id="MobiDB-lite"/>
    </source>
</evidence>
<dbReference type="RefSeq" id="WP_205257068.1">
    <property type="nucleotide sequence ID" value="NZ_BAAAPV010000001.1"/>
</dbReference>
<feature type="domain" description="CHAD" evidence="2">
    <location>
        <begin position="197"/>
        <end position="472"/>
    </location>
</feature>
<feature type="compositionally biased region" description="Low complexity" evidence="1">
    <location>
        <begin position="40"/>
        <end position="62"/>
    </location>
</feature>
<reference evidence="3" key="1">
    <citation type="submission" date="2021-01" db="EMBL/GenBank/DDBJ databases">
        <title>KCTC 19127 draft genome.</title>
        <authorList>
            <person name="An D."/>
        </authorList>
    </citation>
    <scope>NUCLEOTIDE SEQUENCE</scope>
    <source>
        <strain evidence="3">KCTC 19127</strain>
    </source>
</reference>
<evidence type="ECO:0000313" key="4">
    <source>
        <dbReference type="Proteomes" id="UP000663801"/>
    </source>
</evidence>
<evidence type="ECO:0000259" key="2">
    <source>
        <dbReference type="PROSITE" id="PS51708"/>
    </source>
</evidence>
<feature type="compositionally biased region" description="Low complexity" evidence="1">
    <location>
        <begin position="8"/>
        <end position="21"/>
    </location>
</feature>
<accession>A0A939C5J4</accession>
<dbReference type="InterPro" id="IPR038186">
    <property type="entry name" value="CHAD_dom_sf"/>
</dbReference>
<feature type="region of interest" description="Disordered" evidence="1">
    <location>
        <begin position="1"/>
        <end position="193"/>
    </location>
</feature>